<accession>X0VHS9</accession>
<reference evidence="1" key="1">
    <citation type="journal article" date="2014" name="Front. Microbiol.">
        <title>High frequency of phylogenetically diverse reductive dehalogenase-homologous genes in deep subseafloor sedimentary metagenomes.</title>
        <authorList>
            <person name="Kawai M."/>
            <person name="Futagami T."/>
            <person name="Toyoda A."/>
            <person name="Takaki Y."/>
            <person name="Nishi S."/>
            <person name="Hori S."/>
            <person name="Arai W."/>
            <person name="Tsubouchi T."/>
            <person name="Morono Y."/>
            <person name="Uchiyama I."/>
            <person name="Ito T."/>
            <person name="Fujiyama A."/>
            <person name="Inagaki F."/>
            <person name="Takami H."/>
        </authorList>
    </citation>
    <scope>NUCLEOTIDE SEQUENCE</scope>
    <source>
        <strain evidence="1">Expedition CK06-06</strain>
    </source>
</reference>
<sequence>AMLKDKDDKMIFYDEIHQGSGSKSESQNAVLSKYVVEDGKELKFPFIMVTATFLKPMLKYGKLGGTKALILQWTYDMMQNMKKIAEESTQKWMEAELLSERDKKTGEEKAELFKVLLKQYQKKGYTLDELGNDYKKEPELAIICPSLNKVDGTYSDDTVHTGLNIKDIFDIEKITKSNPERRPIQILLNHIKHNVYGLRPPGPPDPNAPRNPLIEQGFNVLNHQHSQLWFLPTNLQTGKKIKGAKDEGEEDNGEEN</sequence>
<feature type="non-terminal residue" evidence="1">
    <location>
        <position position="256"/>
    </location>
</feature>
<dbReference type="AlphaFoldDB" id="X0VHS9"/>
<protein>
    <submittedName>
        <fullName evidence="1">Uncharacterized protein</fullName>
    </submittedName>
</protein>
<comment type="caution">
    <text evidence="1">The sequence shown here is derived from an EMBL/GenBank/DDBJ whole genome shotgun (WGS) entry which is preliminary data.</text>
</comment>
<gene>
    <name evidence="1" type="ORF">S01H1_58214</name>
</gene>
<name>X0VHS9_9ZZZZ</name>
<proteinExistence type="predicted"/>
<organism evidence="1">
    <name type="scientific">marine sediment metagenome</name>
    <dbReference type="NCBI Taxonomy" id="412755"/>
    <lineage>
        <taxon>unclassified sequences</taxon>
        <taxon>metagenomes</taxon>
        <taxon>ecological metagenomes</taxon>
    </lineage>
</organism>
<feature type="non-terminal residue" evidence="1">
    <location>
        <position position="1"/>
    </location>
</feature>
<evidence type="ECO:0000313" key="1">
    <source>
        <dbReference type="EMBL" id="GAG17835.1"/>
    </source>
</evidence>
<dbReference type="EMBL" id="BARS01038017">
    <property type="protein sequence ID" value="GAG17835.1"/>
    <property type="molecule type" value="Genomic_DNA"/>
</dbReference>